<reference evidence="2" key="2">
    <citation type="submission" date="2025-09" db="UniProtKB">
        <authorList>
            <consortium name="Ensembl"/>
        </authorList>
    </citation>
    <scope>IDENTIFICATION</scope>
</reference>
<organism evidence="2 3">
    <name type="scientific">Chelonoidis abingdonii</name>
    <name type="common">Abingdon island giant tortoise</name>
    <name type="synonym">Testudo abingdonii</name>
    <dbReference type="NCBI Taxonomy" id="106734"/>
    <lineage>
        <taxon>Eukaryota</taxon>
        <taxon>Metazoa</taxon>
        <taxon>Chordata</taxon>
        <taxon>Craniata</taxon>
        <taxon>Vertebrata</taxon>
        <taxon>Euteleostomi</taxon>
        <taxon>Archelosauria</taxon>
        <taxon>Testudinata</taxon>
        <taxon>Testudines</taxon>
        <taxon>Cryptodira</taxon>
        <taxon>Durocryptodira</taxon>
        <taxon>Testudinoidea</taxon>
        <taxon>Testudinidae</taxon>
        <taxon>Chelonoidis</taxon>
    </lineage>
</organism>
<evidence type="ECO:0000313" key="2">
    <source>
        <dbReference type="Ensembl" id="ENSCABP00000022799.1"/>
    </source>
</evidence>
<sequence>MEDVPEDTSMHRLEGADLETQVGGLIIKKKSACTEQHVFKAPAPRTSLLGLDLLAAQKRREREEKEDSEDKKKSKVSSYKDWEEAKDDLGGSEEEGSERASRSSRQDRVGAAALPTVLFHRGWREACTLPGALDPSQGEN</sequence>
<dbReference type="OMA" id="HRGWREA"/>
<evidence type="ECO:0000313" key="3">
    <source>
        <dbReference type="Proteomes" id="UP000694404"/>
    </source>
</evidence>
<protein>
    <submittedName>
        <fullName evidence="2">Uncharacterized protein</fullName>
    </submittedName>
</protein>
<evidence type="ECO:0000256" key="1">
    <source>
        <dbReference type="SAM" id="MobiDB-lite"/>
    </source>
</evidence>
<dbReference type="GeneTree" id="ENSGT00940000156142"/>
<accession>A0A8C0HFL0</accession>
<name>A0A8C0HFL0_CHEAB</name>
<proteinExistence type="predicted"/>
<feature type="region of interest" description="Disordered" evidence="1">
    <location>
        <begin position="58"/>
        <end position="110"/>
    </location>
</feature>
<keyword evidence="3" id="KW-1185">Reference proteome</keyword>
<reference evidence="2" key="1">
    <citation type="submission" date="2025-08" db="UniProtKB">
        <authorList>
            <consortium name="Ensembl"/>
        </authorList>
    </citation>
    <scope>IDENTIFICATION</scope>
</reference>
<feature type="compositionally biased region" description="Basic and acidic residues" evidence="1">
    <location>
        <begin position="58"/>
        <end position="89"/>
    </location>
</feature>
<feature type="compositionally biased region" description="Basic and acidic residues" evidence="1">
    <location>
        <begin position="97"/>
        <end position="108"/>
    </location>
</feature>
<feature type="region of interest" description="Disordered" evidence="1">
    <location>
        <begin position="1"/>
        <end position="21"/>
    </location>
</feature>
<dbReference type="Proteomes" id="UP000694404">
    <property type="component" value="Unplaced"/>
</dbReference>
<dbReference type="AlphaFoldDB" id="A0A8C0HFL0"/>
<dbReference type="Ensembl" id="ENSCABT00000024977.1">
    <property type="protein sequence ID" value="ENSCABP00000022799.1"/>
    <property type="gene ID" value="ENSCABG00000016779.1"/>
</dbReference>